<comment type="caution">
    <text evidence="2">The sequence shown here is derived from an EMBL/GenBank/DDBJ whole genome shotgun (WGS) entry which is preliminary data.</text>
</comment>
<feature type="compositionally biased region" description="Basic residues" evidence="1">
    <location>
        <begin position="85"/>
        <end position="95"/>
    </location>
</feature>
<dbReference type="AlphaFoldDB" id="A0AAV3ZYK9"/>
<proteinExistence type="predicted"/>
<feature type="region of interest" description="Disordered" evidence="1">
    <location>
        <begin position="60"/>
        <end position="95"/>
    </location>
</feature>
<reference evidence="2 3" key="1">
    <citation type="journal article" date="2021" name="Elife">
        <title>Chloroplast acquisition without the gene transfer in kleptoplastic sea slugs, Plakobranchus ocellatus.</title>
        <authorList>
            <person name="Maeda T."/>
            <person name="Takahashi S."/>
            <person name="Yoshida T."/>
            <person name="Shimamura S."/>
            <person name="Takaki Y."/>
            <person name="Nagai Y."/>
            <person name="Toyoda A."/>
            <person name="Suzuki Y."/>
            <person name="Arimoto A."/>
            <person name="Ishii H."/>
            <person name="Satoh N."/>
            <person name="Nishiyama T."/>
            <person name="Hasebe M."/>
            <person name="Maruyama T."/>
            <person name="Minagawa J."/>
            <person name="Obokata J."/>
            <person name="Shigenobu S."/>
        </authorList>
    </citation>
    <scope>NUCLEOTIDE SEQUENCE [LARGE SCALE GENOMIC DNA]</scope>
</reference>
<sequence>MRAAILDIPTGPSSPTATTPTYMLKVLFLLENQKSTWHLSHPLHVKVLFPLLKTNELHHTSQKSKSAVVKQPMHKLQSRNDGERKSRKSASWRTR</sequence>
<organism evidence="2 3">
    <name type="scientific">Plakobranchus ocellatus</name>
    <dbReference type="NCBI Taxonomy" id="259542"/>
    <lineage>
        <taxon>Eukaryota</taxon>
        <taxon>Metazoa</taxon>
        <taxon>Spiralia</taxon>
        <taxon>Lophotrochozoa</taxon>
        <taxon>Mollusca</taxon>
        <taxon>Gastropoda</taxon>
        <taxon>Heterobranchia</taxon>
        <taxon>Euthyneura</taxon>
        <taxon>Panpulmonata</taxon>
        <taxon>Sacoglossa</taxon>
        <taxon>Placobranchoidea</taxon>
        <taxon>Plakobranchidae</taxon>
        <taxon>Plakobranchus</taxon>
    </lineage>
</organism>
<evidence type="ECO:0000313" key="3">
    <source>
        <dbReference type="Proteomes" id="UP000735302"/>
    </source>
</evidence>
<evidence type="ECO:0000256" key="1">
    <source>
        <dbReference type="SAM" id="MobiDB-lite"/>
    </source>
</evidence>
<gene>
    <name evidence="2" type="ORF">PoB_002614200</name>
</gene>
<dbReference type="Proteomes" id="UP000735302">
    <property type="component" value="Unassembled WGS sequence"/>
</dbReference>
<evidence type="ECO:0000313" key="2">
    <source>
        <dbReference type="EMBL" id="GFN99636.1"/>
    </source>
</evidence>
<name>A0AAV3ZYK9_9GAST</name>
<dbReference type="EMBL" id="BLXT01003003">
    <property type="protein sequence ID" value="GFN99636.1"/>
    <property type="molecule type" value="Genomic_DNA"/>
</dbReference>
<accession>A0AAV3ZYK9</accession>
<protein>
    <submittedName>
        <fullName evidence="2">Uncharacterized protein</fullName>
    </submittedName>
</protein>
<keyword evidence="3" id="KW-1185">Reference proteome</keyword>